<dbReference type="EMBL" id="BCLY01000012">
    <property type="protein sequence ID" value="GAQ09607.1"/>
    <property type="molecule type" value="Genomic_DNA"/>
</dbReference>
<evidence type="ECO:0000256" key="4">
    <source>
        <dbReference type="SAM" id="MobiDB-lite"/>
    </source>
</evidence>
<dbReference type="InterPro" id="IPR027417">
    <property type="entry name" value="P-loop_NTPase"/>
</dbReference>
<dbReference type="CDD" id="cd17919">
    <property type="entry name" value="DEXHc_Snf"/>
    <property type="match status" value="1"/>
</dbReference>
<evidence type="ECO:0000256" key="1">
    <source>
        <dbReference type="ARBA" id="ARBA00022741"/>
    </source>
</evidence>
<gene>
    <name evidence="7" type="ORF">ALT_6928</name>
</gene>
<keyword evidence="3" id="KW-0067">ATP-binding</keyword>
<dbReference type="Pfam" id="PF00176">
    <property type="entry name" value="SNF2-rel_dom"/>
    <property type="match status" value="1"/>
</dbReference>
<name>A0AAN4TD84_ASPLE</name>
<evidence type="ECO:0000259" key="6">
    <source>
        <dbReference type="PROSITE" id="PS51194"/>
    </source>
</evidence>
<dbReference type="PROSITE" id="PS51192">
    <property type="entry name" value="HELICASE_ATP_BIND_1"/>
    <property type="match status" value="1"/>
</dbReference>
<dbReference type="InterPro" id="IPR049730">
    <property type="entry name" value="SNF2/RAD54-like_C"/>
</dbReference>
<evidence type="ECO:0000259" key="5">
    <source>
        <dbReference type="PROSITE" id="PS51192"/>
    </source>
</evidence>
<feature type="compositionally biased region" description="Low complexity" evidence="4">
    <location>
        <begin position="16"/>
        <end position="35"/>
    </location>
</feature>
<protein>
    <submittedName>
        <fullName evidence="7">Chromatin-remodeling complex ATPase chain</fullName>
    </submittedName>
</protein>
<evidence type="ECO:0000313" key="7">
    <source>
        <dbReference type="EMBL" id="GAQ09607.1"/>
    </source>
</evidence>
<keyword evidence="1" id="KW-0547">Nucleotide-binding</keyword>
<evidence type="ECO:0000256" key="2">
    <source>
        <dbReference type="ARBA" id="ARBA00022801"/>
    </source>
</evidence>
<dbReference type="AlphaFoldDB" id="A0AAN4TD84"/>
<dbReference type="SMART" id="SM00487">
    <property type="entry name" value="DEXDc"/>
    <property type="match status" value="1"/>
</dbReference>
<proteinExistence type="predicted"/>
<dbReference type="Gene3D" id="3.40.50.300">
    <property type="entry name" value="P-loop containing nucleotide triphosphate hydrolases"/>
    <property type="match status" value="1"/>
</dbReference>
<organism evidence="7 8">
    <name type="scientific">Aspergillus lentulus</name>
    <dbReference type="NCBI Taxonomy" id="293939"/>
    <lineage>
        <taxon>Eukaryota</taxon>
        <taxon>Fungi</taxon>
        <taxon>Dikarya</taxon>
        <taxon>Ascomycota</taxon>
        <taxon>Pezizomycotina</taxon>
        <taxon>Eurotiomycetes</taxon>
        <taxon>Eurotiomycetidae</taxon>
        <taxon>Eurotiales</taxon>
        <taxon>Aspergillaceae</taxon>
        <taxon>Aspergillus</taxon>
        <taxon>Aspergillus subgen. Fumigati</taxon>
    </lineage>
</organism>
<dbReference type="FunFam" id="3.40.50.10810:FF:000115">
    <property type="entry name" value="Nucleosome remodeling complex ATPase subunit (Snf2h)"/>
    <property type="match status" value="1"/>
</dbReference>
<accession>A0AAN4TD84</accession>
<feature type="domain" description="Helicase C-terminal" evidence="6">
    <location>
        <begin position="538"/>
        <end position="698"/>
    </location>
</feature>
<dbReference type="InterPro" id="IPR000330">
    <property type="entry name" value="SNF2_N"/>
</dbReference>
<comment type="caution">
    <text evidence="7">The sequence shown here is derived from an EMBL/GenBank/DDBJ whole genome shotgun (WGS) entry which is preliminary data.</text>
</comment>
<feature type="compositionally biased region" description="Polar residues" evidence="4">
    <location>
        <begin position="1"/>
        <end position="15"/>
    </location>
</feature>
<dbReference type="InterPro" id="IPR038718">
    <property type="entry name" value="SNF2-like_sf"/>
</dbReference>
<reference evidence="7 8" key="1">
    <citation type="submission" date="2015-11" db="EMBL/GenBank/DDBJ databases">
        <title>Aspergillus lentulus strain IFM 54703T.</title>
        <authorList>
            <person name="Kusuya Y."/>
            <person name="Sakai K."/>
            <person name="Kamei K."/>
            <person name="Takahashi H."/>
            <person name="Yaguchi T."/>
        </authorList>
    </citation>
    <scope>NUCLEOTIDE SEQUENCE [LARGE SCALE GENOMIC DNA]</scope>
    <source>
        <strain evidence="7 8">IFM 54703</strain>
    </source>
</reference>
<dbReference type="SMART" id="SM00490">
    <property type="entry name" value="HELICc"/>
    <property type="match status" value="1"/>
</dbReference>
<dbReference type="PANTHER" id="PTHR10799">
    <property type="entry name" value="SNF2/RAD54 HELICASE FAMILY"/>
    <property type="match status" value="1"/>
</dbReference>
<evidence type="ECO:0000256" key="3">
    <source>
        <dbReference type="ARBA" id="ARBA00022840"/>
    </source>
</evidence>
<dbReference type="Proteomes" id="UP000051487">
    <property type="component" value="Unassembled WGS sequence"/>
</dbReference>
<feature type="region of interest" description="Disordered" evidence="4">
    <location>
        <begin position="1"/>
        <end position="52"/>
    </location>
</feature>
<feature type="domain" description="Helicase ATP-binding" evidence="5">
    <location>
        <begin position="183"/>
        <end position="363"/>
    </location>
</feature>
<keyword evidence="2" id="KW-0378">Hydrolase</keyword>
<dbReference type="InterPro" id="IPR014001">
    <property type="entry name" value="Helicase_ATP-bd"/>
</dbReference>
<dbReference type="CDD" id="cd18793">
    <property type="entry name" value="SF2_C_SNF"/>
    <property type="match status" value="1"/>
</dbReference>
<sequence length="870" mass="97716">MHFSMGNNISRAQYTSQSSESGSLSSALSTPRSWSISPPTSPNYSEGSESIGIGEIGAGETRCTADTAIHASLDRESLGKTERHGRSRVFGIPWSAGPKPNISASSRTQDILQDIRTRRITFLLSHKDIILPLLGGAKSFERLANRNISAPAKILEHESLSAQPRGLRAELKPYQLEGLSFLVYLCRNGVGGILADEMGLGKTLQTLSLFQYLKEGDGGYSNNNVPFLVVCPLSILETWLTEIEKWTPDLRAVKYHGTFEQRDAVKKMMSVQKKPSIFRTSTGIVDIVLTTYETLISEINWFSRVFVWRGVVLDEGHRIKNSRSKRALVLNRIKAEMKLVLSGTPIQNDLSELWSIFHWLYPEIFVPATEKLFQEAFSVSDGKFDPVFLECVKSFLRLVMIRRTKDSPGIGFDIPPKRETVLSVPLSRAQRSLYLRILTGVEIWQLPSDASETSHIQLDGPLSEQTAVESPCSRAVNSISEDPAETPGPRKYRITGNILMELRKCSIHPYLFVDAIPNPYEVGEHIINQSGKFLVLKKLLQHYVATETKVIVFSNFDQALNLCEDLVMMLRGNNRAFEYARLDGRTTGPWRKVMVHLFQNDPRYMVFLVSIRAGGEGLNLTSSSVIVFLDEDWNPQVMRQAEARVHRIGQTRPVMIYKLRSTGTVEEQMSRRLAKKAYIADRVTDNIHTHWPGNDYLDMLKSEQVSMSQDSTDTFGFPSPVFVDQTFLSQKQIDTDEMVQWDMSTILNKCSSTQKDGGLSGCLTVEQEQLWLEKADRVRTNLFNGVTIDTSRRHHTVYAEEDSSNLLRSNRRIGKERTVMIDGYAVSKESLGPSVEEPASANGRASYVTSSMRRTVTYALVLFTLLALGA</sequence>
<dbReference type="GO" id="GO:0005524">
    <property type="term" value="F:ATP binding"/>
    <property type="evidence" value="ECO:0007669"/>
    <property type="project" value="InterPro"/>
</dbReference>
<dbReference type="PROSITE" id="PS51194">
    <property type="entry name" value="HELICASE_CTER"/>
    <property type="match status" value="1"/>
</dbReference>
<dbReference type="Pfam" id="PF00271">
    <property type="entry name" value="Helicase_C"/>
    <property type="match status" value="1"/>
</dbReference>
<dbReference type="SUPFAM" id="SSF52540">
    <property type="entry name" value="P-loop containing nucleoside triphosphate hydrolases"/>
    <property type="match status" value="2"/>
</dbReference>
<dbReference type="FunFam" id="3.40.50.300:FF:003221">
    <property type="entry name" value="Nucleosome remodeling complex ATPase subunit (Snf2h)"/>
    <property type="match status" value="1"/>
</dbReference>
<dbReference type="InterPro" id="IPR001650">
    <property type="entry name" value="Helicase_C-like"/>
</dbReference>
<dbReference type="Gene3D" id="3.40.50.10810">
    <property type="entry name" value="Tandem AAA-ATPase domain"/>
    <property type="match status" value="1"/>
</dbReference>
<dbReference type="GO" id="GO:0016787">
    <property type="term" value="F:hydrolase activity"/>
    <property type="evidence" value="ECO:0007669"/>
    <property type="project" value="UniProtKB-KW"/>
</dbReference>
<evidence type="ECO:0000313" key="8">
    <source>
        <dbReference type="Proteomes" id="UP000051487"/>
    </source>
</evidence>